<comment type="caution">
    <text evidence="18">The sequence shown here is derived from an EMBL/GenBank/DDBJ whole genome shotgun (WGS) entry which is preliminary data.</text>
</comment>
<keyword evidence="10 15" id="KW-0547">Nucleotide-binding</keyword>
<keyword evidence="12 15" id="KW-0067">ATP-binding</keyword>
<reference evidence="18 19" key="1">
    <citation type="submission" date="2023-04" db="EMBL/GenBank/DDBJ databases">
        <title>A. sendaiensis sub sp. chiapanensis a novel subspecie with specific adaptation in bacterial cell wall isolated from an active volcano.</title>
        <authorList>
            <person name="Alvarez Gutierrez P.E."/>
            <person name="Ortiz Cortes L.Y."/>
        </authorList>
    </citation>
    <scope>NUCLEOTIDE SEQUENCE [LARGE SCALE GENOMIC DNA]</scope>
    <source>
        <strain evidence="18 19">PA2</strain>
    </source>
</reference>
<evidence type="ECO:0000256" key="5">
    <source>
        <dbReference type="ARBA" id="ARBA00005204"/>
    </source>
</evidence>
<dbReference type="InterPro" id="IPR023019">
    <property type="entry name" value="His_synth_HisIE"/>
</dbReference>
<feature type="region of interest" description="Phosphoribosyl-AMP cyclohydrolase" evidence="15">
    <location>
        <begin position="1"/>
        <end position="165"/>
    </location>
</feature>
<evidence type="ECO:0000256" key="14">
    <source>
        <dbReference type="ARBA" id="ARBA00023268"/>
    </source>
</evidence>
<protein>
    <recommendedName>
        <fullName evidence="15">Histidine biosynthesis bifunctional protein HisIE</fullName>
    </recommendedName>
    <domain>
        <recommendedName>
            <fullName evidence="15">Phosphoribosyl-AMP cyclohydrolase</fullName>
            <shortName evidence="15">PRA-CH</shortName>
            <ecNumber evidence="15">3.5.4.19</ecNumber>
        </recommendedName>
    </domain>
    <domain>
        <recommendedName>
            <fullName evidence="15">Phosphoribosyl-ATP pyrophosphatase</fullName>
            <shortName evidence="15">PRA-PH</shortName>
            <ecNumber evidence="15">3.6.1.31</ecNumber>
        </recommendedName>
    </domain>
</protein>
<keyword evidence="13 15" id="KW-0368">Histidine biosynthesis</keyword>
<sequence>MAAVKGDVELARVRYDAATGLVPVVAQDAETGDVLMLAYADREALKRTLATGYAWYYSRSRRAYWRKGETSGNVQRVVEVRLDCDGDAVLYRVVPEGPACHTGEQVCFYRRLVPDGALSKAAAGAPDLEGTAVRGGDGDAPEASGAVAASSGPGDAPFAAWDESALARLWGVIDSRHRERPDGSYTTYLFTHGAERMGKKIGEEAVEVALAGVKAERDAAAKAEVASESADLLYHLLVLWRHVGIRPSDVWQVLERRA</sequence>
<dbReference type="GO" id="GO:0004635">
    <property type="term" value="F:phosphoribosyl-AMP cyclohydrolase activity"/>
    <property type="evidence" value="ECO:0007669"/>
    <property type="project" value="UniProtKB-EC"/>
</dbReference>
<evidence type="ECO:0000256" key="13">
    <source>
        <dbReference type="ARBA" id="ARBA00023102"/>
    </source>
</evidence>
<organism evidence="18 19">
    <name type="scientific">Alicyclobacillus sendaiensis PA2</name>
    <dbReference type="NCBI Taxonomy" id="3029425"/>
    <lineage>
        <taxon>Bacteria</taxon>
        <taxon>Bacillati</taxon>
        <taxon>Bacillota</taxon>
        <taxon>Bacilli</taxon>
        <taxon>Bacillales</taxon>
        <taxon>Alicyclobacillaceae</taxon>
        <taxon>Alicyclobacillus</taxon>
    </lineage>
</organism>
<comment type="catalytic activity">
    <reaction evidence="1 15">
        <text>1-(5-phospho-beta-D-ribosyl)-5'-AMP + H2O = 1-(5-phospho-beta-D-ribosyl)-5-[(5-phospho-beta-D-ribosylamino)methylideneamino]imidazole-4-carboxamide</text>
        <dbReference type="Rhea" id="RHEA:20049"/>
        <dbReference type="ChEBI" id="CHEBI:15377"/>
        <dbReference type="ChEBI" id="CHEBI:58435"/>
        <dbReference type="ChEBI" id="CHEBI:59457"/>
        <dbReference type="EC" id="3.5.4.19"/>
    </reaction>
</comment>
<dbReference type="RefSeq" id="WP_283202237.1">
    <property type="nucleotide sequence ID" value="NZ_JASGCB010000001.1"/>
</dbReference>
<dbReference type="Gene3D" id="1.10.287.1080">
    <property type="entry name" value="MazG-like"/>
    <property type="match status" value="1"/>
</dbReference>
<evidence type="ECO:0000259" key="17">
    <source>
        <dbReference type="Pfam" id="PF01502"/>
    </source>
</evidence>
<keyword evidence="19" id="KW-1185">Reference proteome</keyword>
<dbReference type="HAMAP" id="MF_01020">
    <property type="entry name" value="HisE"/>
    <property type="match status" value="1"/>
</dbReference>
<dbReference type="Pfam" id="PF01503">
    <property type="entry name" value="PRA-PH"/>
    <property type="match status" value="1"/>
</dbReference>
<comment type="catalytic activity">
    <reaction evidence="2 15">
        <text>1-(5-phospho-beta-D-ribosyl)-ATP + H2O = 1-(5-phospho-beta-D-ribosyl)-5'-AMP + diphosphate + H(+)</text>
        <dbReference type="Rhea" id="RHEA:22828"/>
        <dbReference type="ChEBI" id="CHEBI:15377"/>
        <dbReference type="ChEBI" id="CHEBI:15378"/>
        <dbReference type="ChEBI" id="CHEBI:33019"/>
        <dbReference type="ChEBI" id="CHEBI:59457"/>
        <dbReference type="ChEBI" id="CHEBI:73183"/>
        <dbReference type="EC" id="3.6.1.31"/>
    </reaction>
</comment>
<dbReference type="NCBIfam" id="NF000768">
    <property type="entry name" value="PRK00051.1"/>
    <property type="match status" value="1"/>
</dbReference>
<evidence type="ECO:0000256" key="3">
    <source>
        <dbReference type="ARBA" id="ARBA00004496"/>
    </source>
</evidence>
<dbReference type="NCBIfam" id="TIGR03188">
    <property type="entry name" value="histidine_hisI"/>
    <property type="match status" value="1"/>
</dbReference>
<evidence type="ECO:0000256" key="16">
    <source>
        <dbReference type="SAM" id="MobiDB-lite"/>
    </source>
</evidence>
<evidence type="ECO:0000256" key="1">
    <source>
        <dbReference type="ARBA" id="ARBA00000024"/>
    </source>
</evidence>
<dbReference type="HAMAP" id="MF_01019">
    <property type="entry name" value="HisIE"/>
    <property type="match status" value="1"/>
</dbReference>
<dbReference type="EC" id="3.5.4.19" evidence="15"/>
<feature type="region of interest" description="Disordered" evidence="16">
    <location>
        <begin position="129"/>
        <end position="151"/>
    </location>
</feature>
<evidence type="ECO:0000256" key="2">
    <source>
        <dbReference type="ARBA" id="ARBA00001460"/>
    </source>
</evidence>
<keyword evidence="8 15" id="KW-0963">Cytoplasm</keyword>
<dbReference type="EMBL" id="JASGCB010000001">
    <property type="protein sequence ID" value="MDI9258579.1"/>
    <property type="molecule type" value="Genomic_DNA"/>
</dbReference>
<name>A0ABT6XU07_ALISE</name>
<accession>A0ABT6XU07</accession>
<dbReference type="SUPFAM" id="SSF101386">
    <property type="entry name" value="all-alpha NTP pyrophosphatases"/>
    <property type="match status" value="1"/>
</dbReference>
<evidence type="ECO:0000256" key="9">
    <source>
        <dbReference type="ARBA" id="ARBA00022605"/>
    </source>
</evidence>
<keyword evidence="14 15" id="KW-0511">Multifunctional enzyme</keyword>
<feature type="region of interest" description="Phosphoribosyl-ATP pyrophosphohydrolase" evidence="15">
    <location>
        <begin position="166"/>
        <end position="258"/>
    </location>
</feature>
<dbReference type="InterPro" id="IPR021130">
    <property type="entry name" value="PRib-ATP_PPHydrolase-like"/>
</dbReference>
<dbReference type="EC" id="3.6.1.31" evidence="15"/>
<dbReference type="InterPro" id="IPR038019">
    <property type="entry name" value="PRib_AMP_CycHydrolase_sf"/>
</dbReference>
<evidence type="ECO:0000256" key="4">
    <source>
        <dbReference type="ARBA" id="ARBA00005169"/>
    </source>
</evidence>
<dbReference type="Gene3D" id="3.10.20.810">
    <property type="entry name" value="Phosphoribosyl-AMP cyclohydrolase"/>
    <property type="match status" value="1"/>
</dbReference>
<comment type="similarity">
    <text evidence="6 15">In the C-terminal section; belongs to the PRA-PH family.</text>
</comment>
<dbReference type="SUPFAM" id="SSF141734">
    <property type="entry name" value="HisI-like"/>
    <property type="match status" value="1"/>
</dbReference>
<keyword evidence="9 15" id="KW-0028">Amino-acid biosynthesis</keyword>
<dbReference type="InterPro" id="IPR002496">
    <property type="entry name" value="PRib_AMP_CycHydrolase_dom"/>
</dbReference>
<comment type="subcellular location">
    <subcellularLocation>
        <location evidence="3 15">Cytoplasm</location>
    </subcellularLocation>
</comment>
<evidence type="ECO:0000256" key="8">
    <source>
        <dbReference type="ARBA" id="ARBA00022490"/>
    </source>
</evidence>
<evidence type="ECO:0000256" key="15">
    <source>
        <dbReference type="HAMAP-Rule" id="MF_01019"/>
    </source>
</evidence>
<evidence type="ECO:0000313" key="18">
    <source>
        <dbReference type="EMBL" id="MDI9258579.1"/>
    </source>
</evidence>
<evidence type="ECO:0000256" key="11">
    <source>
        <dbReference type="ARBA" id="ARBA00022801"/>
    </source>
</evidence>
<dbReference type="PANTHER" id="PTHR42945:SF1">
    <property type="entry name" value="HISTIDINE BIOSYNTHESIS BIFUNCTIONAL PROTEIN HIS7"/>
    <property type="match status" value="1"/>
</dbReference>
<comment type="similarity">
    <text evidence="7 15">In the N-terminal section; belongs to the PRA-CH family.</text>
</comment>
<evidence type="ECO:0000313" key="19">
    <source>
        <dbReference type="Proteomes" id="UP001529245"/>
    </source>
</evidence>
<proteinExistence type="inferred from homology"/>
<gene>
    <name evidence="15 18" type="primary">hisI</name>
    <name evidence="15" type="synonym">hisIE</name>
    <name evidence="18" type="ORF">QID03_00110</name>
</gene>
<dbReference type="Pfam" id="PF01502">
    <property type="entry name" value="PRA-CH"/>
    <property type="match status" value="1"/>
</dbReference>
<dbReference type="InterPro" id="IPR008179">
    <property type="entry name" value="HisE"/>
</dbReference>
<dbReference type="PANTHER" id="PTHR42945">
    <property type="entry name" value="HISTIDINE BIOSYNTHESIS BIFUNCTIONAL PROTEIN"/>
    <property type="match status" value="1"/>
</dbReference>
<feature type="domain" description="Phosphoribosyl-AMP cyclohydrolase" evidence="17">
    <location>
        <begin position="36"/>
        <end position="109"/>
    </location>
</feature>
<feature type="compositionally biased region" description="Low complexity" evidence="16">
    <location>
        <begin position="141"/>
        <end position="151"/>
    </location>
</feature>
<comment type="pathway">
    <text evidence="5 15">Amino-acid biosynthesis; L-histidine biosynthesis; L-histidine from 5-phospho-alpha-D-ribose 1-diphosphate: step 2/9.</text>
</comment>
<evidence type="ECO:0000256" key="6">
    <source>
        <dbReference type="ARBA" id="ARBA00007731"/>
    </source>
</evidence>
<dbReference type="CDD" id="cd11534">
    <property type="entry name" value="NTP-PPase_HisIE_like"/>
    <property type="match status" value="1"/>
</dbReference>
<evidence type="ECO:0000256" key="10">
    <source>
        <dbReference type="ARBA" id="ARBA00022741"/>
    </source>
</evidence>
<dbReference type="HAMAP" id="MF_01021">
    <property type="entry name" value="HisI"/>
    <property type="match status" value="1"/>
</dbReference>
<evidence type="ECO:0000256" key="7">
    <source>
        <dbReference type="ARBA" id="ARBA00008299"/>
    </source>
</evidence>
<evidence type="ECO:0000256" key="12">
    <source>
        <dbReference type="ARBA" id="ARBA00022840"/>
    </source>
</evidence>
<dbReference type="InterPro" id="IPR026660">
    <property type="entry name" value="PRA-CH"/>
</dbReference>
<comment type="pathway">
    <text evidence="4 15">Amino-acid biosynthesis; L-histidine biosynthesis; L-histidine from 5-phospho-alpha-D-ribose 1-diphosphate: step 3/9.</text>
</comment>
<keyword evidence="11 15" id="KW-0378">Hydrolase</keyword>
<dbReference type="Proteomes" id="UP001529245">
    <property type="component" value="Unassembled WGS sequence"/>
</dbReference>